<evidence type="ECO:0000256" key="1">
    <source>
        <dbReference type="SAM" id="Phobius"/>
    </source>
</evidence>
<protein>
    <recommendedName>
        <fullName evidence="4">Transmembrane protein</fullName>
    </recommendedName>
</protein>
<sequence length="135" mass="15202">MTPSIREFRLAWRVGRDGYRYLRPSSGTAVPDEPERSDAPLLISDGYLAYVRQRTRRLARLFTMLGVAEVIWWAWLVIGANDGLLSGQSLECAAALGMLVVFWLRQAFANWQARQGGGVTELSTFLASGRDLWPR</sequence>
<dbReference type="AlphaFoldDB" id="A0A7W4FF68"/>
<dbReference type="RefSeq" id="WP_183115873.1">
    <property type="nucleotide sequence ID" value="NZ_JABEQG010000016.1"/>
</dbReference>
<evidence type="ECO:0000313" key="3">
    <source>
        <dbReference type="Proteomes" id="UP000550787"/>
    </source>
</evidence>
<feature type="transmembrane region" description="Helical" evidence="1">
    <location>
        <begin position="84"/>
        <end position="104"/>
    </location>
</feature>
<gene>
    <name evidence="2" type="ORF">HLH33_10040</name>
</gene>
<keyword evidence="1" id="KW-1133">Transmembrane helix</keyword>
<dbReference type="EMBL" id="JABEQG010000016">
    <property type="protein sequence ID" value="MBB2156645.1"/>
    <property type="molecule type" value="Genomic_DNA"/>
</dbReference>
<evidence type="ECO:0000313" key="2">
    <source>
        <dbReference type="EMBL" id="MBB2156645.1"/>
    </source>
</evidence>
<dbReference type="Proteomes" id="UP000550787">
    <property type="component" value="Unassembled WGS sequence"/>
</dbReference>
<accession>A0A7W4FF68</accession>
<organism evidence="2 3">
    <name type="scientific">Gluconacetobacter diazotrophicus</name>
    <name type="common">Acetobacter diazotrophicus</name>
    <dbReference type="NCBI Taxonomy" id="33996"/>
    <lineage>
        <taxon>Bacteria</taxon>
        <taxon>Pseudomonadati</taxon>
        <taxon>Pseudomonadota</taxon>
        <taxon>Alphaproteobacteria</taxon>
        <taxon>Acetobacterales</taxon>
        <taxon>Acetobacteraceae</taxon>
        <taxon>Gluconacetobacter</taxon>
    </lineage>
</organism>
<keyword evidence="1" id="KW-0812">Transmembrane</keyword>
<feature type="transmembrane region" description="Helical" evidence="1">
    <location>
        <begin position="58"/>
        <end position="78"/>
    </location>
</feature>
<proteinExistence type="predicted"/>
<name>A0A7W4FF68_GLUDI</name>
<reference evidence="2 3" key="1">
    <citation type="submission" date="2020-04" db="EMBL/GenBank/DDBJ databases">
        <title>Description of novel Gluconacetobacter.</title>
        <authorList>
            <person name="Sombolestani A."/>
        </authorList>
    </citation>
    <scope>NUCLEOTIDE SEQUENCE [LARGE SCALE GENOMIC DNA]</scope>
    <source>
        <strain evidence="2 3">LMG 7603</strain>
    </source>
</reference>
<keyword evidence="1" id="KW-0472">Membrane</keyword>
<evidence type="ECO:0008006" key="4">
    <source>
        <dbReference type="Google" id="ProtNLM"/>
    </source>
</evidence>
<comment type="caution">
    <text evidence="2">The sequence shown here is derived from an EMBL/GenBank/DDBJ whole genome shotgun (WGS) entry which is preliminary data.</text>
</comment>